<evidence type="ECO:0000256" key="7">
    <source>
        <dbReference type="ARBA" id="ARBA00022777"/>
    </source>
</evidence>
<evidence type="ECO:0000313" key="15">
    <source>
        <dbReference type="Proteomes" id="UP001157114"/>
    </source>
</evidence>
<name>A0ABQ6G8E5_9BACL</name>
<evidence type="ECO:0000256" key="3">
    <source>
        <dbReference type="ARBA" id="ARBA00022553"/>
    </source>
</evidence>
<evidence type="ECO:0000256" key="5">
    <source>
        <dbReference type="ARBA" id="ARBA00022692"/>
    </source>
</evidence>
<evidence type="ECO:0000259" key="13">
    <source>
        <dbReference type="PROSITE" id="PS50885"/>
    </source>
</evidence>
<evidence type="ECO:0000313" key="14">
    <source>
        <dbReference type="EMBL" id="GLX67234.1"/>
    </source>
</evidence>
<keyword evidence="10" id="KW-0902">Two-component regulatory system</keyword>
<proteinExistence type="predicted"/>
<dbReference type="InterPro" id="IPR003594">
    <property type="entry name" value="HATPase_dom"/>
</dbReference>
<keyword evidence="5 12" id="KW-0812">Transmembrane</keyword>
<evidence type="ECO:0000256" key="1">
    <source>
        <dbReference type="ARBA" id="ARBA00004651"/>
    </source>
</evidence>
<dbReference type="RefSeq" id="WP_284237980.1">
    <property type="nucleotide sequence ID" value="NZ_BSSQ01000006.1"/>
</dbReference>
<dbReference type="Gene3D" id="3.30.565.10">
    <property type="entry name" value="Histidine kinase-like ATPase, C-terminal domain"/>
    <property type="match status" value="1"/>
</dbReference>
<evidence type="ECO:0000256" key="6">
    <source>
        <dbReference type="ARBA" id="ARBA00022741"/>
    </source>
</evidence>
<dbReference type="EMBL" id="BSSQ01000006">
    <property type="protein sequence ID" value="GLX67234.1"/>
    <property type="molecule type" value="Genomic_DNA"/>
</dbReference>
<dbReference type="PANTHER" id="PTHR34220:SF11">
    <property type="entry name" value="SENSOR PROTEIN KINASE HPTS"/>
    <property type="match status" value="1"/>
</dbReference>
<evidence type="ECO:0000256" key="12">
    <source>
        <dbReference type="SAM" id="Phobius"/>
    </source>
</evidence>
<dbReference type="InterPro" id="IPR036890">
    <property type="entry name" value="HATPase_C_sf"/>
</dbReference>
<keyword evidence="11 12" id="KW-0472">Membrane</keyword>
<keyword evidence="6" id="KW-0547">Nucleotide-binding</keyword>
<dbReference type="CDD" id="cd06225">
    <property type="entry name" value="HAMP"/>
    <property type="match status" value="1"/>
</dbReference>
<comment type="subcellular location">
    <subcellularLocation>
        <location evidence="1">Cell membrane</location>
        <topology evidence="1">Multi-pass membrane protein</topology>
    </subcellularLocation>
</comment>
<keyword evidence="2" id="KW-1003">Cell membrane</keyword>
<dbReference type="Pfam" id="PF02518">
    <property type="entry name" value="HATPase_c"/>
    <property type="match status" value="1"/>
</dbReference>
<dbReference type="InterPro" id="IPR050640">
    <property type="entry name" value="Bact_2-comp_sensor_kinase"/>
</dbReference>
<dbReference type="Proteomes" id="UP001157114">
    <property type="component" value="Unassembled WGS sequence"/>
</dbReference>
<evidence type="ECO:0000256" key="2">
    <source>
        <dbReference type="ARBA" id="ARBA00022475"/>
    </source>
</evidence>
<dbReference type="SMART" id="SM00304">
    <property type="entry name" value="HAMP"/>
    <property type="match status" value="1"/>
</dbReference>
<reference evidence="14 15" key="1">
    <citation type="submission" date="2023-03" db="EMBL/GenBank/DDBJ databases">
        <title>Draft genome sequence of the bacteria which degrade cell wall of Tricholomamatutake.</title>
        <authorList>
            <person name="Konishi Y."/>
            <person name="Fukuta Y."/>
            <person name="Shirasaka N."/>
        </authorList>
    </citation>
    <scope>NUCLEOTIDE SEQUENCE [LARGE SCALE GENOMIC DNA]</scope>
    <source>
        <strain evidence="15">mu1</strain>
    </source>
</reference>
<protein>
    <recommendedName>
        <fullName evidence="13">HAMP domain-containing protein</fullName>
    </recommendedName>
</protein>
<dbReference type="Pfam" id="PF06580">
    <property type="entry name" value="His_kinase"/>
    <property type="match status" value="1"/>
</dbReference>
<keyword evidence="8" id="KW-0067">ATP-binding</keyword>
<evidence type="ECO:0000256" key="8">
    <source>
        <dbReference type="ARBA" id="ARBA00022840"/>
    </source>
</evidence>
<dbReference type="SUPFAM" id="SSF158472">
    <property type="entry name" value="HAMP domain-like"/>
    <property type="match status" value="1"/>
</dbReference>
<feature type="domain" description="HAMP" evidence="13">
    <location>
        <begin position="310"/>
        <end position="362"/>
    </location>
</feature>
<keyword evidence="9 12" id="KW-1133">Transmembrane helix</keyword>
<keyword evidence="15" id="KW-1185">Reference proteome</keyword>
<keyword evidence="7" id="KW-0418">Kinase</keyword>
<dbReference type="InterPro" id="IPR003660">
    <property type="entry name" value="HAMP_dom"/>
</dbReference>
<accession>A0ABQ6G8E5</accession>
<evidence type="ECO:0000256" key="9">
    <source>
        <dbReference type="ARBA" id="ARBA00022989"/>
    </source>
</evidence>
<gene>
    <name evidence="14" type="ORF">MU1_15790</name>
</gene>
<dbReference type="Pfam" id="PF00672">
    <property type="entry name" value="HAMP"/>
    <property type="match status" value="1"/>
</dbReference>
<dbReference type="SUPFAM" id="SSF55874">
    <property type="entry name" value="ATPase domain of HSP90 chaperone/DNA topoisomerase II/histidine kinase"/>
    <property type="match status" value="1"/>
</dbReference>
<organism evidence="14 15">
    <name type="scientific">Paenibacillus glycanilyticus</name>
    <dbReference type="NCBI Taxonomy" id="126569"/>
    <lineage>
        <taxon>Bacteria</taxon>
        <taxon>Bacillati</taxon>
        <taxon>Bacillota</taxon>
        <taxon>Bacilli</taxon>
        <taxon>Bacillales</taxon>
        <taxon>Paenibacillaceae</taxon>
        <taxon>Paenibacillus</taxon>
    </lineage>
</organism>
<sequence>MKKKRINLLRKMSFKSKIFSTYLLLILIPIVGSSIWIYQNLIQDVSKERDYVNNQQLLYAETDISNKIDEAERIGYMISVNTTLNDVLTQPYYDAVDWISVMNKTVKPMASWIEATTSNIGSFRILVADDEVPESDFFTHASSLRQEPWFQDMKTGTEQGQAYWRHDASGQYFLYYPLSNSGYNNGGGYLELTVQGSYLFESFETKETLGSGMLVVLNNQGQLLYGGTATEPFPKQMDLNASGSGSSNMTIEETDYSVMSKPIRLPDAVLVSLTPKSVMMMHWIKSRNVFFIILACSITILAISAYWMAIFLMRRIKQILINIRKIQKGDFNIQIPVHGEDEIDMVAHDINIMAFKINELIERVYKTEIAQREAKLYALQAQINPHFLFNALETMRMMAEYNDEEELSEAIAALGSIMRYSITHSQKDTFVWKELEHLNDYLHIQNLLHNGRIQLDIDIPEPLHRLQVPSFIFQPIVENAIKHGFRNQTGILRIGISIENNDGILLCRISDNGTGMDAERLSIIGQRLKEEVDEVSTLQASENGGVGLLNLQQRIQFNHGKSFGLEIDSGAWGTVVTVRFPAL</sequence>
<dbReference type="PROSITE" id="PS50885">
    <property type="entry name" value="HAMP"/>
    <property type="match status" value="1"/>
</dbReference>
<comment type="caution">
    <text evidence="14">The sequence shown here is derived from an EMBL/GenBank/DDBJ whole genome shotgun (WGS) entry which is preliminary data.</text>
</comment>
<feature type="transmembrane region" description="Helical" evidence="12">
    <location>
        <begin position="289"/>
        <end position="312"/>
    </location>
</feature>
<dbReference type="InterPro" id="IPR010559">
    <property type="entry name" value="Sig_transdc_His_kin_internal"/>
</dbReference>
<evidence type="ECO:0000256" key="10">
    <source>
        <dbReference type="ARBA" id="ARBA00023012"/>
    </source>
</evidence>
<dbReference type="PANTHER" id="PTHR34220">
    <property type="entry name" value="SENSOR HISTIDINE KINASE YPDA"/>
    <property type="match status" value="1"/>
</dbReference>
<evidence type="ECO:0000256" key="11">
    <source>
        <dbReference type="ARBA" id="ARBA00023136"/>
    </source>
</evidence>
<dbReference type="Gene3D" id="6.10.340.10">
    <property type="match status" value="1"/>
</dbReference>
<keyword evidence="3" id="KW-0597">Phosphoprotein</keyword>
<keyword evidence="4" id="KW-0808">Transferase</keyword>
<evidence type="ECO:0000256" key="4">
    <source>
        <dbReference type="ARBA" id="ARBA00022679"/>
    </source>
</evidence>